<comment type="caution">
    <text evidence="2">The sequence shown here is derived from an EMBL/GenBank/DDBJ whole genome shotgun (WGS) entry which is preliminary data.</text>
</comment>
<feature type="transmembrane region" description="Helical" evidence="1">
    <location>
        <begin position="257"/>
        <end position="281"/>
    </location>
</feature>
<evidence type="ECO:0000256" key="1">
    <source>
        <dbReference type="SAM" id="Phobius"/>
    </source>
</evidence>
<keyword evidence="1" id="KW-0812">Transmembrane</keyword>
<gene>
    <name evidence="2" type="ORF">A2Z00_05585</name>
</gene>
<reference evidence="2 3" key="1">
    <citation type="journal article" date="2016" name="Nat. Commun.">
        <title>Thousands of microbial genomes shed light on interconnected biogeochemical processes in an aquifer system.</title>
        <authorList>
            <person name="Anantharaman K."/>
            <person name="Brown C.T."/>
            <person name="Hug L.A."/>
            <person name="Sharon I."/>
            <person name="Castelle C.J."/>
            <person name="Probst A.J."/>
            <person name="Thomas B.C."/>
            <person name="Singh A."/>
            <person name="Wilkins M.J."/>
            <person name="Karaoz U."/>
            <person name="Brodie E.L."/>
            <person name="Williams K.H."/>
            <person name="Hubbard S.S."/>
            <person name="Banfield J.F."/>
        </authorList>
    </citation>
    <scope>NUCLEOTIDE SEQUENCE [LARGE SCALE GENOMIC DNA]</scope>
</reference>
<evidence type="ECO:0000313" key="3">
    <source>
        <dbReference type="Proteomes" id="UP000177268"/>
    </source>
</evidence>
<dbReference type="Proteomes" id="UP000177268">
    <property type="component" value="Unassembled WGS sequence"/>
</dbReference>
<evidence type="ECO:0000313" key="2">
    <source>
        <dbReference type="EMBL" id="OGG11427.1"/>
    </source>
</evidence>
<dbReference type="AlphaFoldDB" id="A0A1F5ZH33"/>
<feature type="transmembrane region" description="Helical" evidence="1">
    <location>
        <begin position="213"/>
        <end position="231"/>
    </location>
</feature>
<protein>
    <submittedName>
        <fullName evidence="2">Uncharacterized protein</fullName>
    </submittedName>
</protein>
<keyword evidence="1" id="KW-1133">Transmembrane helix</keyword>
<keyword evidence="1" id="KW-0472">Membrane</keyword>
<dbReference type="STRING" id="1798370.A2Z00_05585"/>
<accession>A0A1F5ZH33</accession>
<organism evidence="2 3">
    <name type="scientific">Candidatus Gottesmanbacteria bacterium RBG_13_45_10</name>
    <dbReference type="NCBI Taxonomy" id="1798370"/>
    <lineage>
        <taxon>Bacteria</taxon>
        <taxon>Candidatus Gottesmaniibacteriota</taxon>
    </lineage>
</organism>
<sequence>MNYSRPSVLGFLARGGFLVGLFIFLLLPIAKPANAQVQFIIARTLTIGDKDAVNGDIVTLDIKTGSLVRTKVVSDPLMYGVLASDSMMVYRTLPTLPVTRQGDVFVNVTTLNGPITIGDFVTGSPIAGKGQKAEGVAGYMLGVALGNFDGKNATDSATYQDKKYPMGKVKVTVGIGPASPVLTKAAGGILGTLKQLATAIMFNISTSKQAERIIRYILAVLIAIVIIYVSYRTFGRNITKGIEAIGRNPLAKGSIQAMIMLNVILLIVSIIAGVILSLVIISL</sequence>
<proteinExistence type="predicted"/>
<dbReference type="EMBL" id="MFIZ01000028">
    <property type="protein sequence ID" value="OGG11427.1"/>
    <property type="molecule type" value="Genomic_DNA"/>
</dbReference>
<name>A0A1F5ZH33_9BACT</name>